<dbReference type="OrthoDB" id="1862401at2759"/>
<dbReference type="EMBL" id="LR877149">
    <property type="protein sequence ID" value="CAD2215930.1"/>
    <property type="molecule type" value="Genomic_DNA"/>
</dbReference>
<dbReference type="VEuPathDB" id="TriTrypDB:ADEAN_000338800"/>
<dbReference type="Proteomes" id="UP000515908">
    <property type="component" value="Chromosome 05"/>
</dbReference>
<evidence type="ECO:0000313" key="2">
    <source>
        <dbReference type="Proteomes" id="UP000515908"/>
    </source>
</evidence>
<gene>
    <name evidence="1" type="ORF">ADEAN_000338800</name>
</gene>
<evidence type="ECO:0000313" key="1">
    <source>
        <dbReference type="EMBL" id="CAD2215930.1"/>
    </source>
</evidence>
<keyword evidence="2" id="KW-1185">Reference proteome</keyword>
<dbReference type="AlphaFoldDB" id="A0A7G2C7W9"/>
<proteinExistence type="predicted"/>
<name>A0A7G2C7W9_9TRYP</name>
<dbReference type="InterPro" id="IPR023213">
    <property type="entry name" value="CAT-like_dom_sf"/>
</dbReference>
<sequence>MNEVDLAEGNYKAVASVIHQMTRRDTVQDPETVLNGLKWMAAQPDYTKLPFSYKDTGIQVSSWCRFKTMSGQEYVNRNNSEELLLPHSCGPVFSPVSFCNGLFLVVNGDLSDPKSQVVHSTLPASLWEELETDEFFKSLVSV</sequence>
<organism evidence="1 2">
    <name type="scientific">Angomonas deanei</name>
    <dbReference type="NCBI Taxonomy" id="59799"/>
    <lineage>
        <taxon>Eukaryota</taxon>
        <taxon>Discoba</taxon>
        <taxon>Euglenozoa</taxon>
        <taxon>Kinetoplastea</taxon>
        <taxon>Metakinetoplastina</taxon>
        <taxon>Trypanosomatida</taxon>
        <taxon>Trypanosomatidae</taxon>
        <taxon>Strigomonadinae</taxon>
        <taxon>Angomonas</taxon>
    </lineage>
</organism>
<dbReference type="Gene3D" id="3.30.559.10">
    <property type="entry name" value="Chloramphenicol acetyltransferase-like domain"/>
    <property type="match status" value="1"/>
</dbReference>
<protein>
    <submittedName>
        <fullName evidence="1">Uncharacterized protein</fullName>
    </submittedName>
</protein>
<reference evidence="1 2" key="1">
    <citation type="submission" date="2020-08" db="EMBL/GenBank/DDBJ databases">
        <authorList>
            <person name="Newling K."/>
            <person name="Davey J."/>
            <person name="Forrester S."/>
        </authorList>
    </citation>
    <scope>NUCLEOTIDE SEQUENCE [LARGE SCALE GENOMIC DNA]</scope>
    <source>
        <strain evidence="2">Crithidia deanei Carvalho (ATCC PRA-265)</strain>
    </source>
</reference>
<accession>A0A7G2C7W9</accession>